<evidence type="ECO:0000256" key="2">
    <source>
        <dbReference type="ARBA" id="ARBA00023315"/>
    </source>
</evidence>
<dbReference type="InterPro" id="IPR000182">
    <property type="entry name" value="GNAT_dom"/>
</dbReference>
<dbReference type="PROSITE" id="PS51186">
    <property type="entry name" value="GNAT"/>
    <property type="match status" value="1"/>
</dbReference>
<gene>
    <name evidence="4" type="ORF">ENR64_12215</name>
</gene>
<reference evidence="4" key="1">
    <citation type="journal article" date="2020" name="mSystems">
        <title>Genome- and Community-Level Interaction Insights into Carbon Utilization and Element Cycling Functions of Hydrothermarchaeota in Hydrothermal Sediment.</title>
        <authorList>
            <person name="Zhou Z."/>
            <person name="Liu Y."/>
            <person name="Xu W."/>
            <person name="Pan J."/>
            <person name="Luo Z.H."/>
            <person name="Li M."/>
        </authorList>
    </citation>
    <scope>NUCLEOTIDE SEQUENCE [LARGE SCALE GENOMIC DNA]</scope>
    <source>
        <strain evidence="4">SpSt-418</strain>
    </source>
</reference>
<evidence type="ECO:0000259" key="3">
    <source>
        <dbReference type="PROSITE" id="PS51186"/>
    </source>
</evidence>
<organism evidence="4">
    <name type="scientific">Oscillatoriales cyanobacterium SpSt-418</name>
    <dbReference type="NCBI Taxonomy" id="2282169"/>
    <lineage>
        <taxon>Bacteria</taxon>
        <taxon>Bacillati</taxon>
        <taxon>Cyanobacteriota</taxon>
        <taxon>Cyanophyceae</taxon>
        <taxon>Oscillatoriophycideae</taxon>
        <taxon>Oscillatoriales</taxon>
    </lineage>
</organism>
<keyword evidence="1 4" id="KW-0808">Transferase</keyword>
<dbReference type="PANTHER" id="PTHR43072">
    <property type="entry name" value="N-ACETYLTRANSFERASE"/>
    <property type="match status" value="1"/>
</dbReference>
<dbReference type="GO" id="GO:0016747">
    <property type="term" value="F:acyltransferase activity, transferring groups other than amino-acyl groups"/>
    <property type="evidence" value="ECO:0007669"/>
    <property type="project" value="InterPro"/>
</dbReference>
<keyword evidence="2" id="KW-0012">Acyltransferase</keyword>
<dbReference type="AlphaFoldDB" id="A0A7C3PP04"/>
<comment type="caution">
    <text evidence="4">The sequence shown here is derived from an EMBL/GenBank/DDBJ whole genome shotgun (WGS) entry which is preliminary data.</text>
</comment>
<dbReference type="PANTHER" id="PTHR43072:SF23">
    <property type="entry name" value="UPF0039 PROTEIN C11D3.02C"/>
    <property type="match status" value="1"/>
</dbReference>
<dbReference type="InterPro" id="IPR016181">
    <property type="entry name" value="Acyl_CoA_acyltransferase"/>
</dbReference>
<dbReference type="EMBL" id="DSRU01000173">
    <property type="protein sequence ID" value="HFM98497.1"/>
    <property type="molecule type" value="Genomic_DNA"/>
</dbReference>
<dbReference type="SUPFAM" id="SSF55729">
    <property type="entry name" value="Acyl-CoA N-acyltransferases (Nat)"/>
    <property type="match status" value="1"/>
</dbReference>
<proteinExistence type="predicted"/>
<protein>
    <submittedName>
        <fullName evidence="4">N-acetyltransferase family protein</fullName>
    </submittedName>
</protein>
<sequence>MNIRDATQADLAAIVEIYNSTIPYQTVTGDLEPVTVDSRLNWFLGHSPSKRPLWVVEVGDRIVAWLGFQSFYGRPAYDTTAELSIYVSPDYRRKGIGRMLLQQAIGRSPAFGIKTLLGFIFADNEPSLFLFEQFGFQRWGYLPKVAEFGKTERDLVIMGLRLNGGS</sequence>
<name>A0A7C3PP04_9CYAN</name>
<accession>A0A7C3PP04</accession>
<feature type="domain" description="N-acetyltransferase" evidence="3">
    <location>
        <begin position="1"/>
        <end position="163"/>
    </location>
</feature>
<evidence type="ECO:0000313" key="4">
    <source>
        <dbReference type="EMBL" id="HFM98497.1"/>
    </source>
</evidence>
<dbReference type="CDD" id="cd04301">
    <property type="entry name" value="NAT_SF"/>
    <property type="match status" value="1"/>
</dbReference>
<dbReference type="Pfam" id="PF00583">
    <property type="entry name" value="Acetyltransf_1"/>
    <property type="match status" value="1"/>
</dbReference>
<evidence type="ECO:0000256" key="1">
    <source>
        <dbReference type="ARBA" id="ARBA00022679"/>
    </source>
</evidence>
<dbReference type="Gene3D" id="3.40.630.30">
    <property type="match status" value="1"/>
</dbReference>